<gene>
    <name evidence="3" type="ORF">OCBIM_22007334mg</name>
</gene>
<dbReference type="SMART" id="SM00192">
    <property type="entry name" value="LDLa"/>
    <property type="match status" value="1"/>
</dbReference>
<protein>
    <submittedName>
        <fullName evidence="3">Uncharacterized protein</fullName>
    </submittedName>
</protein>
<name>A0A0L8FUS0_OCTBM</name>
<dbReference type="Gene3D" id="4.10.400.10">
    <property type="entry name" value="Low-density Lipoprotein Receptor"/>
    <property type="match status" value="1"/>
</dbReference>
<reference evidence="3" key="1">
    <citation type="submission" date="2015-07" db="EMBL/GenBank/DDBJ databases">
        <title>MeaNS - Measles Nucleotide Surveillance Program.</title>
        <authorList>
            <person name="Tran T."/>
            <person name="Druce J."/>
        </authorList>
    </citation>
    <scope>NUCLEOTIDE SEQUENCE</scope>
    <source>
        <strain evidence="3">UCB-OBI-ISO-001</strain>
        <tissue evidence="3">Gonad</tissue>
    </source>
</reference>
<dbReference type="InterPro" id="IPR036055">
    <property type="entry name" value="LDL_receptor-like_sf"/>
</dbReference>
<comment type="caution">
    <text evidence="2">Lacks conserved residue(s) required for the propagation of feature annotation.</text>
</comment>
<dbReference type="OrthoDB" id="5985572at2759"/>
<proteinExistence type="predicted"/>
<feature type="non-terminal residue" evidence="3">
    <location>
        <position position="1"/>
    </location>
</feature>
<evidence type="ECO:0000256" key="2">
    <source>
        <dbReference type="PROSITE-ProRule" id="PRU00124"/>
    </source>
</evidence>
<evidence type="ECO:0000313" key="3">
    <source>
        <dbReference type="EMBL" id="KOF68429.1"/>
    </source>
</evidence>
<evidence type="ECO:0000256" key="1">
    <source>
        <dbReference type="ARBA" id="ARBA00023157"/>
    </source>
</evidence>
<dbReference type="PROSITE" id="PS50068">
    <property type="entry name" value="LDLRA_2"/>
    <property type="match status" value="1"/>
</dbReference>
<feature type="disulfide bond" evidence="2">
    <location>
        <begin position="24"/>
        <end position="39"/>
    </location>
</feature>
<dbReference type="EMBL" id="KQ426298">
    <property type="protein sequence ID" value="KOF68429.1"/>
    <property type="molecule type" value="Genomic_DNA"/>
</dbReference>
<sequence length="55" mass="6340">FKDCTENWNTCKYYNTCYPYTEKCNGIENCPNGEDESGCGSNKPKYKLTGGRDLW</sequence>
<dbReference type="SUPFAM" id="SSF57424">
    <property type="entry name" value="LDL receptor-like module"/>
    <property type="match status" value="1"/>
</dbReference>
<dbReference type="InterPro" id="IPR002172">
    <property type="entry name" value="LDrepeatLR_classA_rpt"/>
</dbReference>
<dbReference type="AlphaFoldDB" id="A0A0L8FUS0"/>
<feature type="non-terminal residue" evidence="3">
    <location>
        <position position="55"/>
    </location>
</feature>
<accession>A0A0L8FUS0</accession>
<organism evidence="3">
    <name type="scientific">Octopus bimaculoides</name>
    <name type="common">California two-spotted octopus</name>
    <dbReference type="NCBI Taxonomy" id="37653"/>
    <lineage>
        <taxon>Eukaryota</taxon>
        <taxon>Metazoa</taxon>
        <taxon>Spiralia</taxon>
        <taxon>Lophotrochozoa</taxon>
        <taxon>Mollusca</taxon>
        <taxon>Cephalopoda</taxon>
        <taxon>Coleoidea</taxon>
        <taxon>Octopodiformes</taxon>
        <taxon>Octopoda</taxon>
        <taxon>Incirrata</taxon>
        <taxon>Octopodidae</taxon>
        <taxon>Octopus</taxon>
    </lineage>
</organism>
<keyword evidence="1 2" id="KW-1015">Disulfide bond</keyword>